<organism evidence="2 3">
    <name type="scientific">Cordyceps javanica</name>
    <dbReference type="NCBI Taxonomy" id="43265"/>
    <lineage>
        <taxon>Eukaryota</taxon>
        <taxon>Fungi</taxon>
        <taxon>Dikarya</taxon>
        <taxon>Ascomycota</taxon>
        <taxon>Pezizomycotina</taxon>
        <taxon>Sordariomycetes</taxon>
        <taxon>Hypocreomycetidae</taxon>
        <taxon>Hypocreales</taxon>
        <taxon>Cordycipitaceae</taxon>
        <taxon>Cordyceps</taxon>
    </lineage>
</organism>
<reference evidence="2 3" key="1">
    <citation type="journal article" date="2019" name="Appl. Microbiol. Biotechnol.">
        <title>Genome sequence of Isaria javanica and comparative genome analysis insights into family S53 peptidase evolution in fungal entomopathogens.</title>
        <authorList>
            <person name="Lin R."/>
            <person name="Zhang X."/>
            <person name="Xin B."/>
            <person name="Zou M."/>
            <person name="Gao Y."/>
            <person name="Qin F."/>
            <person name="Hu Q."/>
            <person name="Xie B."/>
            <person name="Cheng X."/>
        </authorList>
    </citation>
    <scope>NUCLEOTIDE SEQUENCE [LARGE SCALE GENOMIC DNA]</scope>
    <source>
        <strain evidence="2 3">IJ1G</strain>
    </source>
</reference>
<dbReference type="OrthoDB" id="4843554at2759"/>
<sequence>MKFSAATALGLASVVAAGLFDDSTEELKLDMDDVPMSCKTICNPVATLSKQCDVDLGLGKGKDEDLLHNQCVCTNNSFKVGQIAAECADCMHQHVKAKRSLGNHDDDDDIDSDDVKDIDRLISGCGFSSTHYNPTMAAAAATITVDATAPSHKDQLTTTIKGTHNAAAPTAIPGYMYAGAAAAAAAAAAML</sequence>
<evidence type="ECO:0000313" key="2">
    <source>
        <dbReference type="EMBL" id="TQV91442.1"/>
    </source>
</evidence>
<evidence type="ECO:0008006" key="4">
    <source>
        <dbReference type="Google" id="ProtNLM"/>
    </source>
</evidence>
<feature type="signal peptide" evidence="1">
    <location>
        <begin position="1"/>
        <end position="17"/>
    </location>
</feature>
<accession>A0A545VN43</accession>
<protein>
    <recommendedName>
        <fullName evidence="4">CAP22 protein</fullName>
    </recommendedName>
</protein>
<proteinExistence type="predicted"/>
<dbReference type="AlphaFoldDB" id="A0A545VN43"/>
<feature type="chain" id="PRO_5021888844" description="CAP22 protein" evidence="1">
    <location>
        <begin position="18"/>
        <end position="191"/>
    </location>
</feature>
<comment type="caution">
    <text evidence="2">The sequence shown here is derived from an EMBL/GenBank/DDBJ whole genome shotgun (WGS) entry which is preliminary data.</text>
</comment>
<evidence type="ECO:0000313" key="3">
    <source>
        <dbReference type="Proteomes" id="UP000315783"/>
    </source>
</evidence>
<keyword evidence="1" id="KW-0732">Signal</keyword>
<dbReference type="Proteomes" id="UP000315783">
    <property type="component" value="Unassembled WGS sequence"/>
</dbReference>
<dbReference type="EMBL" id="SPUK01000019">
    <property type="protein sequence ID" value="TQV91442.1"/>
    <property type="molecule type" value="Genomic_DNA"/>
</dbReference>
<name>A0A545VN43_9HYPO</name>
<evidence type="ECO:0000256" key="1">
    <source>
        <dbReference type="SAM" id="SignalP"/>
    </source>
</evidence>
<gene>
    <name evidence="2" type="ORF">IF1G_09941</name>
</gene>
<keyword evidence="3" id="KW-1185">Reference proteome</keyword>